<dbReference type="PANTHER" id="PTHR43243:SF10">
    <property type="entry name" value="MGC138914 PROTEIN"/>
    <property type="match status" value="1"/>
</dbReference>
<feature type="transmembrane region" description="Helical" evidence="1">
    <location>
        <begin position="6"/>
        <end position="26"/>
    </location>
</feature>
<sequence length="142" mass="14733">MDCKGTPGFSYLVVSFSIFPTGLLALRVHESTLIYKVFTGLNILVLSFLIVSGFIKGDLHNWKLTEQDYTLAAAGAGDASSLGLLGSGGFVPFGFDGILQGAATCFYAFVGFAGIVSAGNMGLVCPMRGLGTEWAALGHKGG</sequence>
<proteinExistence type="predicted"/>
<evidence type="ECO:0000313" key="2">
    <source>
        <dbReference type="EMBL" id="KAB0347237.1"/>
    </source>
</evidence>
<evidence type="ECO:0000256" key="1">
    <source>
        <dbReference type="SAM" id="Phobius"/>
    </source>
</evidence>
<accession>A0A5N3VD55</accession>
<dbReference type="Gene3D" id="1.20.1740.10">
    <property type="entry name" value="Amino acid/polyamine transporter I"/>
    <property type="match status" value="1"/>
</dbReference>
<protein>
    <submittedName>
        <fullName evidence="2">Uncharacterized protein</fullName>
    </submittedName>
</protein>
<organism evidence="2 3">
    <name type="scientific">Muntiacus muntjak</name>
    <name type="common">Barking deer</name>
    <name type="synonym">Indian muntjac</name>
    <dbReference type="NCBI Taxonomy" id="9888"/>
    <lineage>
        <taxon>Eukaryota</taxon>
        <taxon>Metazoa</taxon>
        <taxon>Chordata</taxon>
        <taxon>Craniata</taxon>
        <taxon>Vertebrata</taxon>
        <taxon>Euteleostomi</taxon>
        <taxon>Mammalia</taxon>
        <taxon>Eutheria</taxon>
        <taxon>Laurasiatheria</taxon>
        <taxon>Artiodactyla</taxon>
        <taxon>Ruminantia</taxon>
        <taxon>Pecora</taxon>
        <taxon>Cervidae</taxon>
        <taxon>Muntiacinae</taxon>
        <taxon>Muntiacus</taxon>
    </lineage>
</organism>
<keyword evidence="1" id="KW-0812">Transmembrane</keyword>
<dbReference type="GO" id="GO:0005886">
    <property type="term" value="C:plasma membrane"/>
    <property type="evidence" value="ECO:0007669"/>
    <property type="project" value="TreeGrafter"/>
</dbReference>
<evidence type="ECO:0000313" key="3">
    <source>
        <dbReference type="Proteomes" id="UP000326458"/>
    </source>
</evidence>
<feature type="transmembrane region" description="Helical" evidence="1">
    <location>
        <begin position="33"/>
        <end position="55"/>
    </location>
</feature>
<keyword evidence="3" id="KW-1185">Reference proteome</keyword>
<gene>
    <name evidence="2" type="ORF">FD754_012094</name>
</gene>
<dbReference type="AlphaFoldDB" id="A0A5N3VD55"/>
<keyword evidence="1" id="KW-0472">Membrane</keyword>
<dbReference type="EMBL" id="VCEA01000002">
    <property type="protein sequence ID" value="KAB0347237.1"/>
    <property type="molecule type" value="Genomic_DNA"/>
</dbReference>
<dbReference type="PANTHER" id="PTHR43243">
    <property type="entry name" value="INNER MEMBRANE TRANSPORTER YGJI-RELATED"/>
    <property type="match status" value="1"/>
</dbReference>
<comment type="caution">
    <text evidence="2">The sequence shown here is derived from an EMBL/GenBank/DDBJ whole genome shotgun (WGS) entry which is preliminary data.</text>
</comment>
<keyword evidence="1" id="KW-1133">Transmembrane helix</keyword>
<dbReference type="GO" id="GO:0015171">
    <property type="term" value="F:amino acid transmembrane transporter activity"/>
    <property type="evidence" value="ECO:0007669"/>
    <property type="project" value="TreeGrafter"/>
</dbReference>
<dbReference type="Proteomes" id="UP000326458">
    <property type="component" value="Unassembled WGS sequence"/>
</dbReference>
<name>A0A5N3VD55_MUNMU</name>
<reference evidence="2 3" key="1">
    <citation type="submission" date="2019-06" db="EMBL/GenBank/DDBJ databases">
        <title>Discovery of a novel chromosome fission-fusion reversal in muntjac.</title>
        <authorList>
            <person name="Mudd A.B."/>
            <person name="Bredeson J.V."/>
            <person name="Baum R."/>
            <person name="Hockemeyer D."/>
            <person name="Rokhsar D.S."/>
        </authorList>
    </citation>
    <scope>NUCLEOTIDE SEQUENCE [LARGE SCALE GENOMIC DNA]</scope>
    <source>
        <strain evidence="2">UTSW_UCB_Mm</strain>
        <tissue evidence="2">Fibroblast cell line</tissue>
    </source>
</reference>
<feature type="transmembrane region" description="Helical" evidence="1">
    <location>
        <begin position="98"/>
        <end position="118"/>
    </location>
</feature>